<dbReference type="InterPro" id="IPR011990">
    <property type="entry name" value="TPR-like_helical_dom_sf"/>
</dbReference>
<dbReference type="AlphaFoldDB" id="A0A9D4UNP6"/>
<gene>
    <name evidence="3" type="ORF">GOP47_0015140</name>
</gene>
<evidence type="ECO:0000256" key="1">
    <source>
        <dbReference type="ARBA" id="ARBA00022737"/>
    </source>
</evidence>
<dbReference type="EMBL" id="JABFUD020000014">
    <property type="protein sequence ID" value="KAI5070797.1"/>
    <property type="molecule type" value="Genomic_DNA"/>
</dbReference>
<protein>
    <recommendedName>
        <fullName evidence="5">Pentatricopeptide repeat-containing protein</fullName>
    </recommendedName>
</protein>
<feature type="repeat" description="PPR" evidence="2">
    <location>
        <begin position="123"/>
        <end position="157"/>
    </location>
</feature>
<evidence type="ECO:0000313" key="4">
    <source>
        <dbReference type="Proteomes" id="UP000886520"/>
    </source>
</evidence>
<evidence type="ECO:0008006" key="5">
    <source>
        <dbReference type="Google" id="ProtNLM"/>
    </source>
</evidence>
<sequence length="220" mass="24466">MRAAMEGIGNTHHHLVPKTATTTVFHIDALCRKCELDKALNLALYDMPICSNTTDYNKVCLSLLKACHKARSFPHAKAFYDHLTFHRQTVLIESLRNDLVVTLAKCGALHDAHQLLLSMPLCTVHSWTAVIAGYADQSRGQDALFIYSLMQEEGVKPDEYTYVALFKACGSIPDLERGVNLHSLAMREGYSSYTFVGNTLIAMYGKCGSVKEAENFSMLD</sequence>
<evidence type="ECO:0000256" key="2">
    <source>
        <dbReference type="PROSITE-ProRule" id="PRU00708"/>
    </source>
</evidence>
<dbReference type="GO" id="GO:0009451">
    <property type="term" value="P:RNA modification"/>
    <property type="evidence" value="ECO:0007669"/>
    <property type="project" value="InterPro"/>
</dbReference>
<proteinExistence type="predicted"/>
<keyword evidence="4" id="KW-1185">Reference proteome</keyword>
<name>A0A9D4UNP6_ADICA</name>
<dbReference type="NCBIfam" id="TIGR00756">
    <property type="entry name" value="PPR"/>
    <property type="match status" value="1"/>
</dbReference>
<dbReference type="Proteomes" id="UP000886520">
    <property type="component" value="Chromosome 14"/>
</dbReference>
<keyword evidence="1" id="KW-0677">Repeat</keyword>
<organism evidence="3 4">
    <name type="scientific">Adiantum capillus-veneris</name>
    <name type="common">Maidenhair fern</name>
    <dbReference type="NCBI Taxonomy" id="13818"/>
    <lineage>
        <taxon>Eukaryota</taxon>
        <taxon>Viridiplantae</taxon>
        <taxon>Streptophyta</taxon>
        <taxon>Embryophyta</taxon>
        <taxon>Tracheophyta</taxon>
        <taxon>Polypodiopsida</taxon>
        <taxon>Polypodiidae</taxon>
        <taxon>Polypodiales</taxon>
        <taxon>Pteridineae</taxon>
        <taxon>Pteridaceae</taxon>
        <taxon>Vittarioideae</taxon>
        <taxon>Adiantum</taxon>
    </lineage>
</organism>
<evidence type="ECO:0000313" key="3">
    <source>
        <dbReference type="EMBL" id="KAI5070797.1"/>
    </source>
</evidence>
<dbReference type="PANTHER" id="PTHR47926">
    <property type="entry name" value="PENTATRICOPEPTIDE REPEAT-CONTAINING PROTEIN"/>
    <property type="match status" value="1"/>
</dbReference>
<accession>A0A9D4UNP6</accession>
<dbReference type="PROSITE" id="PS51375">
    <property type="entry name" value="PPR"/>
    <property type="match status" value="1"/>
</dbReference>
<dbReference type="InterPro" id="IPR046960">
    <property type="entry name" value="PPR_At4g14850-like_plant"/>
</dbReference>
<dbReference type="GO" id="GO:0003723">
    <property type="term" value="F:RNA binding"/>
    <property type="evidence" value="ECO:0007669"/>
    <property type="project" value="InterPro"/>
</dbReference>
<dbReference type="Pfam" id="PF01535">
    <property type="entry name" value="PPR"/>
    <property type="match status" value="1"/>
</dbReference>
<dbReference type="Pfam" id="PF13041">
    <property type="entry name" value="PPR_2"/>
    <property type="match status" value="1"/>
</dbReference>
<dbReference type="OrthoDB" id="185373at2759"/>
<comment type="caution">
    <text evidence="3">The sequence shown here is derived from an EMBL/GenBank/DDBJ whole genome shotgun (WGS) entry which is preliminary data.</text>
</comment>
<dbReference type="Gene3D" id="1.25.40.10">
    <property type="entry name" value="Tetratricopeptide repeat domain"/>
    <property type="match status" value="1"/>
</dbReference>
<dbReference type="InterPro" id="IPR002885">
    <property type="entry name" value="PPR_rpt"/>
</dbReference>
<reference evidence="3" key="1">
    <citation type="submission" date="2021-01" db="EMBL/GenBank/DDBJ databases">
        <title>Adiantum capillus-veneris genome.</title>
        <authorList>
            <person name="Fang Y."/>
            <person name="Liao Q."/>
        </authorList>
    </citation>
    <scope>NUCLEOTIDE SEQUENCE</scope>
    <source>
        <strain evidence="3">H3</strain>
        <tissue evidence="3">Leaf</tissue>
    </source>
</reference>